<dbReference type="InterPro" id="IPR050678">
    <property type="entry name" value="DNA_Partitioning_ATPase"/>
</dbReference>
<dbReference type="CDD" id="cd02042">
    <property type="entry name" value="ParAB_family"/>
    <property type="match status" value="1"/>
</dbReference>
<dbReference type="AlphaFoldDB" id="A0A839QRX8"/>
<proteinExistence type="predicted"/>
<accession>A0A839QRX8</accession>
<dbReference type="InterPro" id="IPR027417">
    <property type="entry name" value="P-loop_NTPase"/>
</dbReference>
<dbReference type="Proteomes" id="UP000523000">
    <property type="component" value="Unassembled WGS sequence"/>
</dbReference>
<dbReference type="PANTHER" id="PTHR13696:SF96">
    <property type="entry name" value="COBQ_COBB_MIND_PARA NUCLEOTIDE BINDING DOMAIN-CONTAINING PROTEIN"/>
    <property type="match status" value="1"/>
</dbReference>
<keyword evidence="2" id="KW-1185">Reference proteome</keyword>
<sequence>MRKIYVVNEKGGVGKSTIAFHLAGALAQHGTTVLVDADRQETSYRYYTATENALSFLNQTYAEELADFEIGNKRRKPVQPAREPSFGAIVFPHATTSEQIEAQCANFDYMIVDTSAGINRTLLNSIMGSDSLVLIPCDTKMSDLWTTSDLVKAYENSQATIRIVQREGQQPRAYAAEELQDAGLANITIGSVISTLNAYEDSIRNGGTVVDVPLMPSDRPLQRARTQVTKLANEVVSILAAMEKEQAEVNGGQQATA</sequence>
<dbReference type="RefSeq" id="WP_183513192.1">
    <property type="nucleotide sequence ID" value="NZ_BAABGK010000093.1"/>
</dbReference>
<evidence type="ECO:0000313" key="2">
    <source>
        <dbReference type="Proteomes" id="UP000523000"/>
    </source>
</evidence>
<protein>
    <submittedName>
        <fullName evidence="1">Chromosome partitioning protein</fullName>
    </submittedName>
</protein>
<dbReference type="InterPro" id="IPR015223">
    <property type="entry name" value="MipZ"/>
</dbReference>
<dbReference type="Gene3D" id="3.40.50.300">
    <property type="entry name" value="P-loop containing nucleotide triphosphate hydrolases"/>
    <property type="match status" value="1"/>
</dbReference>
<dbReference type="EMBL" id="JACHVS010000005">
    <property type="protein sequence ID" value="MBB2997534.1"/>
    <property type="molecule type" value="Genomic_DNA"/>
</dbReference>
<name>A0A839QRX8_9MICC</name>
<dbReference type="Pfam" id="PF09140">
    <property type="entry name" value="MipZ"/>
    <property type="match status" value="1"/>
</dbReference>
<dbReference type="PANTHER" id="PTHR13696">
    <property type="entry name" value="P-LOOP CONTAINING NUCLEOSIDE TRIPHOSPHATE HYDROLASE"/>
    <property type="match status" value="1"/>
</dbReference>
<comment type="caution">
    <text evidence="1">The sequence shown here is derived from an EMBL/GenBank/DDBJ whole genome shotgun (WGS) entry which is preliminary data.</text>
</comment>
<evidence type="ECO:0000313" key="1">
    <source>
        <dbReference type="EMBL" id="MBB2997534.1"/>
    </source>
</evidence>
<organism evidence="1 2">
    <name type="scientific">Paeniglutamicibacter cryotolerans</name>
    <dbReference type="NCBI Taxonomy" id="670079"/>
    <lineage>
        <taxon>Bacteria</taxon>
        <taxon>Bacillati</taxon>
        <taxon>Actinomycetota</taxon>
        <taxon>Actinomycetes</taxon>
        <taxon>Micrococcales</taxon>
        <taxon>Micrococcaceae</taxon>
        <taxon>Paeniglutamicibacter</taxon>
    </lineage>
</organism>
<gene>
    <name evidence="1" type="ORF">E9229_003806</name>
</gene>
<reference evidence="1 2" key="1">
    <citation type="submission" date="2020-08" db="EMBL/GenBank/DDBJ databases">
        <title>Sequencing the genomes of 1000 actinobacteria strains.</title>
        <authorList>
            <person name="Klenk H.-P."/>
        </authorList>
    </citation>
    <scope>NUCLEOTIDE SEQUENCE [LARGE SCALE GENOMIC DNA]</scope>
    <source>
        <strain evidence="1 2">DSM 22826</strain>
    </source>
</reference>
<dbReference type="SUPFAM" id="SSF52540">
    <property type="entry name" value="P-loop containing nucleoside triphosphate hydrolases"/>
    <property type="match status" value="1"/>
</dbReference>